<dbReference type="CDD" id="cd06173">
    <property type="entry name" value="MFS_MefA_like"/>
    <property type="match status" value="1"/>
</dbReference>
<dbReference type="PANTHER" id="PTHR23513">
    <property type="entry name" value="INTEGRAL MEMBRANE EFFLUX PROTEIN-RELATED"/>
    <property type="match status" value="1"/>
</dbReference>
<organism evidence="8 9">
    <name type="scientific">Actinocrispum wychmicini</name>
    <dbReference type="NCBI Taxonomy" id="1213861"/>
    <lineage>
        <taxon>Bacteria</taxon>
        <taxon>Bacillati</taxon>
        <taxon>Actinomycetota</taxon>
        <taxon>Actinomycetes</taxon>
        <taxon>Pseudonocardiales</taxon>
        <taxon>Pseudonocardiaceae</taxon>
        <taxon>Actinocrispum</taxon>
    </lineage>
</organism>
<keyword evidence="9" id="KW-1185">Reference proteome</keyword>
<evidence type="ECO:0000256" key="6">
    <source>
        <dbReference type="SAM" id="Phobius"/>
    </source>
</evidence>
<keyword evidence="2" id="KW-1003">Cell membrane</keyword>
<comment type="caution">
    <text evidence="8">The sequence shown here is derived from an EMBL/GenBank/DDBJ whole genome shotgun (WGS) entry which is preliminary data.</text>
</comment>
<evidence type="ECO:0000256" key="2">
    <source>
        <dbReference type="ARBA" id="ARBA00022475"/>
    </source>
</evidence>
<dbReference type="SUPFAM" id="SSF103473">
    <property type="entry name" value="MFS general substrate transporter"/>
    <property type="match status" value="1"/>
</dbReference>
<dbReference type="Gene3D" id="1.20.1250.20">
    <property type="entry name" value="MFS general substrate transporter like domains"/>
    <property type="match status" value="1"/>
</dbReference>
<dbReference type="PROSITE" id="PS50850">
    <property type="entry name" value="MFS"/>
    <property type="match status" value="1"/>
</dbReference>
<dbReference type="GO" id="GO:0005886">
    <property type="term" value="C:plasma membrane"/>
    <property type="evidence" value="ECO:0007669"/>
    <property type="project" value="UniProtKB-SubCell"/>
</dbReference>
<feature type="transmembrane region" description="Helical" evidence="6">
    <location>
        <begin position="221"/>
        <end position="248"/>
    </location>
</feature>
<dbReference type="InterPro" id="IPR011701">
    <property type="entry name" value="MFS"/>
</dbReference>
<evidence type="ECO:0000256" key="3">
    <source>
        <dbReference type="ARBA" id="ARBA00022692"/>
    </source>
</evidence>
<dbReference type="InterPro" id="IPR020846">
    <property type="entry name" value="MFS_dom"/>
</dbReference>
<feature type="transmembrane region" description="Helical" evidence="6">
    <location>
        <begin position="254"/>
        <end position="273"/>
    </location>
</feature>
<evidence type="ECO:0000256" key="5">
    <source>
        <dbReference type="ARBA" id="ARBA00023136"/>
    </source>
</evidence>
<evidence type="ECO:0000313" key="9">
    <source>
        <dbReference type="Proteomes" id="UP000295680"/>
    </source>
</evidence>
<name>A0A4R2JAL4_9PSEU</name>
<keyword evidence="4 6" id="KW-1133">Transmembrane helix</keyword>
<evidence type="ECO:0000259" key="7">
    <source>
        <dbReference type="PROSITE" id="PS50850"/>
    </source>
</evidence>
<protein>
    <submittedName>
        <fullName evidence="8">Putative MFS family arabinose efflux permease</fullName>
    </submittedName>
</protein>
<comment type="subcellular location">
    <subcellularLocation>
        <location evidence="1">Cell membrane</location>
        <topology evidence="1">Multi-pass membrane protein</topology>
    </subcellularLocation>
</comment>
<dbReference type="PANTHER" id="PTHR23513:SF6">
    <property type="entry name" value="MAJOR FACILITATOR SUPERFAMILY ASSOCIATED DOMAIN-CONTAINING PROTEIN"/>
    <property type="match status" value="1"/>
</dbReference>
<feature type="transmembrane region" description="Helical" evidence="6">
    <location>
        <begin position="159"/>
        <end position="182"/>
    </location>
</feature>
<dbReference type="GO" id="GO:0022857">
    <property type="term" value="F:transmembrane transporter activity"/>
    <property type="evidence" value="ECO:0007669"/>
    <property type="project" value="InterPro"/>
</dbReference>
<sequence length="403" mass="42577">MTRGKLTAYPDYLRFWVADTVSLVGTYVTGLAVQVLAVVNLGASATALGVLGGARWLPYLVVGLVAGVLVDRWRRRPILVTADLIRAGLLGLIPVLAATGSLTMTVLIGLMVVFGLFSLVYEAAQLSYLPRLVPAALLTRANARMEQTNSVAQAAGPMIAGWLVNVITAPMAILLDAVSYLVSGLVLRSLATEEKAAPVEHRHLGRELKEGVRWVYRHRMLAPLALGSHAWFLFNGMVSTVMVVFVLNELGFDAFALGVTYAFAGVGGVLGASLSGRFKAGPTIIAGHWFTPLGYGLIPLATNGTAGLVVLCLGQLLFGFSIGFDGPAEMGFRQSVTPDRLQGRMNATIRSFNRGMIVIGAPLGGALADALGNRTAMWIAVGGLVVQAVAITCTPLRHASIQE</sequence>
<dbReference type="Pfam" id="PF07690">
    <property type="entry name" value="MFS_1"/>
    <property type="match status" value="1"/>
</dbReference>
<evidence type="ECO:0000256" key="4">
    <source>
        <dbReference type="ARBA" id="ARBA00022989"/>
    </source>
</evidence>
<accession>A0A4R2JAL4</accession>
<keyword evidence="3 6" id="KW-0812">Transmembrane</keyword>
<dbReference type="RefSeq" id="WP_243727245.1">
    <property type="nucleotide sequence ID" value="NZ_SLWS01000008.1"/>
</dbReference>
<proteinExistence type="predicted"/>
<evidence type="ECO:0000256" key="1">
    <source>
        <dbReference type="ARBA" id="ARBA00004651"/>
    </source>
</evidence>
<reference evidence="8 9" key="1">
    <citation type="submission" date="2019-03" db="EMBL/GenBank/DDBJ databases">
        <title>Genomic Encyclopedia of Type Strains, Phase IV (KMG-IV): sequencing the most valuable type-strain genomes for metagenomic binning, comparative biology and taxonomic classification.</title>
        <authorList>
            <person name="Goeker M."/>
        </authorList>
    </citation>
    <scope>NUCLEOTIDE SEQUENCE [LARGE SCALE GENOMIC DNA]</scope>
    <source>
        <strain evidence="8 9">DSM 45934</strain>
    </source>
</reference>
<keyword evidence="5 6" id="KW-0472">Membrane</keyword>
<dbReference type="AlphaFoldDB" id="A0A4R2JAL4"/>
<feature type="transmembrane region" description="Helical" evidence="6">
    <location>
        <begin position="45"/>
        <end position="70"/>
    </location>
</feature>
<dbReference type="EMBL" id="SLWS01000008">
    <property type="protein sequence ID" value="TCO54902.1"/>
    <property type="molecule type" value="Genomic_DNA"/>
</dbReference>
<feature type="transmembrane region" description="Helical" evidence="6">
    <location>
        <begin position="91"/>
        <end position="121"/>
    </location>
</feature>
<dbReference type="Proteomes" id="UP000295680">
    <property type="component" value="Unassembled WGS sequence"/>
</dbReference>
<evidence type="ECO:0000313" key="8">
    <source>
        <dbReference type="EMBL" id="TCO54902.1"/>
    </source>
</evidence>
<feature type="domain" description="Major facilitator superfamily (MFS) profile" evidence="7">
    <location>
        <begin position="1"/>
        <end position="195"/>
    </location>
</feature>
<gene>
    <name evidence="8" type="ORF">EV192_108190</name>
</gene>
<dbReference type="InterPro" id="IPR036259">
    <property type="entry name" value="MFS_trans_sf"/>
</dbReference>
<feature type="transmembrane region" description="Helical" evidence="6">
    <location>
        <begin position="12"/>
        <end position="39"/>
    </location>
</feature>